<keyword evidence="1" id="KW-1133">Transmembrane helix</keyword>
<reference evidence="2 3" key="1">
    <citation type="submission" date="2019-03" db="EMBL/GenBank/DDBJ databases">
        <title>Complete Genome Sequence of Allofrancisella inopinata Strain SYSU YG23 Isolated from Water-Cooling Systems in China.</title>
        <authorList>
            <person name="Ohrman C."/>
            <person name="Uneklint I."/>
            <person name="Sjodin A."/>
        </authorList>
    </citation>
    <scope>NUCLEOTIDE SEQUENCE [LARGE SCALE GENOMIC DNA]</scope>
    <source>
        <strain evidence="2 3">SYSU YG23</strain>
    </source>
</reference>
<organism evidence="2 3">
    <name type="scientific">Allofrancisella inopinata</name>
    <dbReference type="NCBI Taxonomy" id="1085647"/>
    <lineage>
        <taxon>Bacteria</taxon>
        <taxon>Pseudomonadati</taxon>
        <taxon>Pseudomonadota</taxon>
        <taxon>Gammaproteobacteria</taxon>
        <taxon>Thiotrichales</taxon>
        <taxon>Francisellaceae</taxon>
        <taxon>Allofrancisella</taxon>
    </lineage>
</organism>
<dbReference type="KEGG" id="aii:E4K63_03705"/>
<dbReference type="EMBL" id="CP038241">
    <property type="protein sequence ID" value="QIV95981.1"/>
    <property type="molecule type" value="Genomic_DNA"/>
</dbReference>
<evidence type="ECO:0000313" key="2">
    <source>
        <dbReference type="EMBL" id="QIV95981.1"/>
    </source>
</evidence>
<dbReference type="SUPFAM" id="SSF52833">
    <property type="entry name" value="Thioredoxin-like"/>
    <property type="match status" value="1"/>
</dbReference>
<keyword evidence="1" id="KW-0472">Membrane</keyword>
<name>A0AAE6YI76_9GAMM</name>
<dbReference type="Proteomes" id="UP000502004">
    <property type="component" value="Chromosome"/>
</dbReference>
<dbReference type="InterPro" id="IPR036249">
    <property type="entry name" value="Thioredoxin-like_sf"/>
</dbReference>
<gene>
    <name evidence="2" type="ORF">E4K63_03705</name>
</gene>
<dbReference type="Gene3D" id="3.40.30.10">
    <property type="entry name" value="Glutaredoxin"/>
    <property type="match status" value="1"/>
</dbReference>
<dbReference type="RefSeq" id="WP_133940693.1">
    <property type="nucleotide sequence ID" value="NZ_CP038241.1"/>
</dbReference>
<evidence type="ECO:0000256" key="1">
    <source>
        <dbReference type="SAM" id="Phobius"/>
    </source>
</evidence>
<accession>A0AAE6YI76</accession>
<proteinExistence type="predicted"/>
<evidence type="ECO:0000313" key="3">
    <source>
        <dbReference type="Proteomes" id="UP000502004"/>
    </source>
</evidence>
<sequence>MSKRNFTILILIVIILVLLLYIFNTFRINASISNNKQGLFIVQQAFPQYKIIKTFDTGINLQGYVLEDKKDPKKRTVTFTSDDGSVIVNGELLAWNRNENTLTNLNQIYISYFTSDDTANNLYLEIKKNASYIQQGSDTAAHKFYAIIDPSCSHCSTLFDATQPAIKKGLLAVRWIPVGALNNSTNIVNSFFNSENPLKALLQFYQDKKYNKKLTETNQKTSGNLKLSKHISGFPTIIYKTSQGALKVSGGNKLPLTNATVAKKENVKKLNEFLLLTSDQF</sequence>
<protein>
    <submittedName>
        <fullName evidence="2">DsbC family protein</fullName>
    </submittedName>
</protein>
<feature type="transmembrane region" description="Helical" evidence="1">
    <location>
        <begin position="6"/>
        <end position="26"/>
    </location>
</feature>
<keyword evidence="3" id="KW-1185">Reference proteome</keyword>
<keyword evidence="1" id="KW-0812">Transmembrane</keyword>
<dbReference type="AlphaFoldDB" id="A0AAE6YI76"/>